<dbReference type="InterPro" id="IPR023210">
    <property type="entry name" value="NADP_OxRdtase_dom"/>
</dbReference>
<dbReference type="PROSITE" id="PS00798">
    <property type="entry name" value="ALDOKETO_REDUCTASE_1"/>
    <property type="match status" value="1"/>
</dbReference>
<dbReference type="PRINTS" id="PR00069">
    <property type="entry name" value="ALDKETRDTASE"/>
</dbReference>
<evidence type="ECO:0000256" key="6">
    <source>
        <dbReference type="PIRSR" id="PIRSR000097-3"/>
    </source>
</evidence>
<dbReference type="PANTHER" id="PTHR43827">
    <property type="entry name" value="2,5-DIKETO-D-GLUCONIC ACID REDUCTASE"/>
    <property type="match status" value="1"/>
</dbReference>
<reference evidence="8" key="1">
    <citation type="submission" date="2023-05" db="EMBL/GenBank/DDBJ databases">
        <authorList>
            <person name="Du J."/>
        </authorList>
    </citation>
    <scope>NUCLEOTIDE SEQUENCE</scope>
    <source>
        <strain evidence="8">UMB1064</strain>
    </source>
</reference>
<dbReference type="InterPro" id="IPR036812">
    <property type="entry name" value="NAD(P)_OxRdtase_dom_sf"/>
</dbReference>
<dbReference type="Proteomes" id="UP001223646">
    <property type="component" value="Unassembled WGS sequence"/>
</dbReference>
<comment type="similarity">
    <text evidence="1">Belongs to the aldo/keto reductase family.</text>
</comment>
<evidence type="ECO:0000313" key="8">
    <source>
        <dbReference type="EMBL" id="MEO3716945.1"/>
    </source>
</evidence>
<dbReference type="PIRSF" id="PIRSF000097">
    <property type="entry name" value="AKR"/>
    <property type="match status" value="1"/>
</dbReference>
<dbReference type="PANTHER" id="PTHR43827:SF3">
    <property type="entry name" value="NADP-DEPENDENT OXIDOREDUCTASE DOMAIN-CONTAINING PROTEIN"/>
    <property type="match status" value="1"/>
</dbReference>
<sequence length="288" mass="31887">MTAPNLKYDAATTGIANVEMVDGNAIPILGFGTYKLDDEQARESVRYALEVGYRHIDTASLYDNERGVGQGIADAVAANVVKREDIFVTTKVWNDAQGPAATRESVRASLERLGLDYVDLVLVHWPVAKQGTFGQCFDTLLELKREGLIRSVGVANFYPEVLDQLSEVPVVNQIELHPQFPQDEQVVDDRRRGIVTQAWSPLGRAKYFEGSPIAEIAERLGKTPAQVAIRWHLQRGIVAIPKSATQSRIEENFQVTDFELADEDMETIASMARADGRLSGDPRVFGNE</sequence>
<proteinExistence type="inferred from homology"/>
<dbReference type="InterPro" id="IPR018170">
    <property type="entry name" value="Aldo/ket_reductase_CS"/>
</dbReference>
<keyword evidence="2" id="KW-0521">NADP</keyword>
<dbReference type="CDD" id="cd19071">
    <property type="entry name" value="AKR_AKR1-5-like"/>
    <property type="match status" value="1"/>
</dbReference>
<evidence type="ECO:0000259" key="7">
    <source>
        <dbReference type="Pfam" id="PF00248"/>
    </source>
</evidence>
<dbReference type="RefSeq" id="WP_048758698.1">
    <property type="nucleotide sequence ID" value="NZ_JASOOY020000016.1"/>
</dbReference>
<gene>
    <name evidence="8" type="ORF">QP460_005005</name>
</gene>
<comment type="caution">
    <text evidence="8">The sequence shown here is derived from an EMBL/GenBank/DDBJ whole genome shotgun (WGS) entry which is preliminary data.</text>
</comment>
<dbReference type="EMBL" id="JASOOY020000016">
    <property type="protein sequence ID" value="MEO3716945.1"/>
    <property type="molecule type" value="Genomic_DNA"/>
</dbReference>
<dbReference type="Pfam" id="PF00248">
    <property type="entry name" value="Aldo_ket_red"/>
    <property type="match status" value="1"/>
</dbReference>
<dbReference type="GO" id="GO:0016616">
    <property type="term" value="F:oxidoreductase activity, acting on the CH-OH group of donors, NAD or NADP as acceptor"/>
    <property type="evidence" value="ECO:0007669"/>
    <property type="project" value="UniProtKB-ARBA"/>
</dbReference>
<dbReference type="Gene3D" id="3.20.20.100">
    <property type="entry name" value="NADP-dependent oxidoreductase domain"/>
    <property type="match status" value="1"/>
</dbReference>
<name>A0AAW9SUG8_CORAY</name>
<accession>A0AAW9SUG8</accession>
<evidence type="ECO:0000313" key="9">
    <source>
        <dbReference type="Proteomes" id="UP001223646"/>
    </source>
</evidence>
<keyword evidence="3" id="KW-0560">Oxidoreductase</keyword>
<dbReference type="AlphaFoldDB" id="A0AAW9SUG8"/>
<feature type="site" description="Lowers pKa of active site Tyr" evidence="6">
    <location>
        <position position="91"/>
    </location>
</feature>
<evidence type="ECO:0000256" key="3">
    <source>
        <dbReference type="ARBA" id="ARBA00023002"/>
    </source>
</evidence>
<feature type="active site" description="Proton donor" evidence="4">
    <location>
        <position position="62"/>
    </location>
</feature>
<dbReference type="SUPFAM" id="SSF51430">
    <property type="entry name" value="NAD(P)-linked oxidoreductase"/>
    <property type="match status" value="1"/>
</dbReference>
<evidence type="ECO:0000256" key="2">
    <source>
        <dbReference type="ARBA" id="ARBA00022857"/>
    </source>
</evidence>
<evidence type="ECO:0000256" key="5">
    <source>
        <dbReference type="PIRSR" id="PIRSR000097-2"/>
    </source>
</evidence>
<reference evidence="8" key="2">
    <citation type="submission" date="2024-05" db="EMBL/GenBank/DDBJ databases">
        <authorList>
            <person name="Wolfe A."/>
        </authorList>
    </citation>
    <scope>NUCLEOTIDE SEQUENCE</scope>
    <source>
        <strain evidence="8">UMB1064</strain>
    </source>
</reference>
<feature type="binding site" evidence="5">
    <location>
        <position position="124"/>
    </location>
    <ligand>
        <name>substrate</name>
    </ligand>
</feature>
<dbReference type="FunFam" id="3.20.20.100:FF:000015">
    <property type="entry name" value="Oxidoreductase, aldo/keto reductase family"/>
    <property type="match status" value="1"/>
</dbReference>
<dbReference type="PROSITE" id="PS00063">
    <property type="entry name" value="ALDOKETO_REDUCTASE_3"/>
    <property type="match status" value="1"/>
</dbReference>
<dbReference type="InterPro" id="IPR020471">
    <property type="entry name" value="AKR"/>
</dbReference>
<protein>
    <submittedName>
        <fullName evidence="8">Aldo/keto reductase</fullName>
    </submittedName>
</protein>
<evidence type="ECO:0000256" key="1">
    <source>
        <dbReference type="ARBA" id="ARBA00007905"/>
    </source>
</evidence>
<organism evidence="8 9">
    <name type="scientific">Corynebacterium amycolatum</name>
    <dbReference type="NCBI Taxonomy" id="43765"/>
    <lineage>
        <taxon>Bacteria</taxon>
        <taxon>Bacillati</taxon>
        <taxon>Actinomycetota</taxon>
        <taxon>Actinomycetes</taxon>
        <taxon>Mycobacteriales</taxon>
        <taxon>Corynebacteriaceae</taxon>
        <taxon>Corynebacterium</taxon>
    </lineage>
</organism>
<feature type="domain" description="NADP-dependent oxidoreductase" evidence="7">
    <location>
        <begin position="29"/>
        <end position="271"/>
    </location>
</feature>
<evidence type="ECO:0000256" key="4">
    <source>
        <dbReference type="PIRSR" id="PIRSR000097-1"/>
    </source>
</evidence>